<evidence type="ECO:0000256" key="3">
    <source>
        <dbReference type="SAM" id="SignalP"/>
    </source>
</evidence>
<dbReference type="Proteomes" id="UP000295794">
    <property type="component" value="Unassembled WGS sequence"/>
</dbReference>
<dbReference type="InterPro" id="IPR036874">
    <property type="entry name" value="Carbonic_anhydrase_sf"/>
</dbReference>
<gene>
    <name evidence="4" type="primary">cynT_1</name>
    <name evidence="5" type="ORF">EV682_106100</name>
    <name evidence="4" type="ORF">NCTC11159_03166</name>
</gene>
<organism evidence="4 6">
    <name type="scientific">Iodobacter fluviatilis</name>
    <dbReference type="NCBI Taxonomy" id="537"/>
    <lineage>
        <taxon>Bacteria</taxon>
        <taxon>Pseudomonadati</taxon>
        <taxon>Pseudomonadota</taxon>
        <taxon>Betaproteobacteria</taxon>
        <taxon>Neisseriales</taxon>
        <taxon>Chitinibacteraceae</taxon>
        <taxon>Iodobacter</taxon>
    </lineage>
</organism>
<keyword evidence="4" id="KW-0456">Lyase</keyword>
<evidence type="ECO:0000256" key="2">
    <source>
        <dbReference type="PIRSR" id="PIRSR601765-1"/>
    </source>
</evidence>
<dbReference type="RefSeq" id="WP_207916603.1">
    <property type="nucleotide sequence ID" value="NZ_CAWOLO010000006.1"/>
</dbReference>
<dbReference type="Proteomes" id="UP000255108">
    <property type="component" value="Unassembled WGS sequence"/>
</dbReference>
<dbReference type="PANTHER" id="PTHR11002:SF79">
    <property type="entry name" value="CARBONIC ANHYDRASE 2"/>
    <property type="match status" value="1"/>
</dbReference>
<dbReference type="EMBL" id="SMBT01000006">
    <property type="protein sequence ID" value="TCU86216.1"/>
    <property type="molecule type" value="Genomic_DNA"/>
</dbReference>
<dbReference type="GO" id="GO:0004089">
    <property type="term" value="F:carbonate dehydratase activity"/>
    <property type="evidence" value="ECO:0007669"/>
    <property type="project" value="UniProtKB-EC"/>
</dbReference>
<feature type="binding site" evidence="2">
    <location>
        <position position="96"/>
    </location>
    <ligand>
        <name>Zn(2+)</name>
        <dbReference type="ChEBI" id="CHEBI:29105"/>
    </ligand>
</feature>
<keyword evidence="7" id="KW-1185">Reference proteome</keyword>
<dbReference type="NCBIfam" id="NF011765">
    <property type="entry name" value="PRK15219.1"/>
    <property type="match status" value="1"/>
</dbReference>
<dbReference type="Pfam" id="PF00484">
    <property type="entry name" value="Pro_CA"/>
    <property type="match status" value="1"/>
</dbReference>
<evidence type="ECO:0000313" key="5">
    <source>
        <dbReference type="EMBL" id="TCU86216.1"/>
    </source>
</evidence>
<comment type="similarity">
    <text evidence="1">Belongs to the beta-class carbonic anhydrase family.</text>
</comment>
<keyword evidence="3" id="KW-0732">Signal</keyword>
<dbReference type="GO" id="GO:0008270">
    <property type="term" value="F:zinc ion binding"/>
    <property type="evidence" value="ECO:0007669"/>
    <property type="project" value="InterPro"/>
</dbReference>
<dbReference type="PANTHER" id="PTHR11002">
    <property type="entry name" value="CARBONIC ANHYDRASE"/>
    <property type="match status" value="1"/>
</dbReference>
<feature type="signal peptide" evidence="3">
    <location>
        <begin position="1"/>
        <end position="23"/>
    </location>
</feature>
<dbReference type="Gene3D" id="3.40.1050.10">
    <property type="entry name" value="Carbonic anhydrase"/>
    <property type="match status" value="1"/>
</dbReference>
<dbReference type="EMBL" id="UGHR01000003">
    <property type="protein sequence ID" value="STR44627.1"/>
    <property type="molecule type" value="Genomic_DNA"/>
</dbReference>
<feature type="binding site" evidence="2">
    <location>
        <position position="98"/>
    </location>
    <ligand>
        <name>Zn(2+)</name>
        <dbReference type="ChEBI" id="CHEBI:29105"/>
    </ligand>
</feature>
<reference evidence="4 6" key="1">
    <citation type="submission" date="2018-06" db="EMBL/GenBank/DDBJ databases">
        <authorList>
            <consortium name="Pathogen Informatics"/>
            <person name="Doyle S."/>
        </authorList>
    </citation>
    <scope>NUCLEOTIDE SEQUENCE [LARGE SCALE GENOMIC DNA]</scope>
    <source>
        <strain evidence="4 6">NCTC11159</strain>
    </source>
</reference>
<dbReference type="SUPFAM" id="SSF53056">
    <property type="entry name" value="beta-carbonic anhydrase, cab"/>
    <property type="match status" value="1"/>
</dbReference>
<feature type="binding site" evidence="2">
    <location>
        <position position="152"/>
    </location>
    <ligand>
        <name>Zn(2+)</name>
        <dbReference type="ChEBI" id="CHEBI:29105"/>
    </ligand>
</feature>
<dbReference type="AlphaFoldDB" id="A0A377SUI0"/>
<feature type="chain" id="PRO_5016946517" evidence="3">
    <location>
        <begin position="24"/>
        <end position="242"/>
    </location>
</feature>
<reference evidence="5 7" key="2">
    <citation type="submission" date="2019-03" db="EMBL/GenBank/DDBJ databases">
        <title>Genomic Encyclopedia of Type Strains, Phase IV (KMG-IV): sequencing the most valuable type-strain genomes for metagenomic binning, comparative biology and taxonomic classification.</title>
        <authorList>
            <person name="Goeker M."/>
        </authorList>
    </citation>
    <scope>NUCLEOTIDE SEQUENCE [LARGE SCALE GENOMIC DNA]</scope>
    <source>
        <strain evidence="5 7">DSM 3764</strain>
    </source>
</reference>
<name>A0A377SUI0_9NEIS</name>
<proteinExistence type="inferred from homology"/>
<keyword evidence="2" id="KW-0479">Metal-binding</keyword>
<protein>
    <submittedName>
        <fullName evidence="4">Carbonic anhydrase</fullName>
        <ecNumber evidence="4">4.2.1.1</ecNumber>
    </submittedName>
</protein>
<accession>A0A377SUI0</accession>
<evidence type="ECO:0000256" key="1">
    <source>
        <dbReference type="ARBA" id="ARBA00006217"/>
    </source>
</evidence>
<evidence type="ECO:0000313" key="6">
    <source>
        <dbReference type="Proteomes" id="UP000255108"/>
    </source>
</evidence>
<dbReference type="EC" id="4.2.1.1" evidence="4"/>
<dbReference type="SMART" id="SM00947">
    <property type="entry name" value="Pro_CA"/>
    <property type="match status" value="1"/>
</dbReference>
<dbReference type="InterPro" id="IPR001765">
    <property type="entry name" value="Carbonic_anhydrase"/>
</dbReference>
<dbReference type="CDD" id="cd03378">
    <property type="entry name" value="beta_CA_cladeC"/>
    <property type="match status" value="1"/>
</dbReference>
<feature type="binding site" evidence="2">
    <location>
        <position position="149"/>
    </location>
    <ligand>
        <name>Zn(2+)</name>
        <dbReference type="ChEBI" id="CHEBI:29105"/>
    </ligand>
</feature>
<keyword evidence="2" id="KW-0862">Zinc</keyword>
<evidence type="ECO:0000313" key="4">
    <source>
        <dbReference type="EMBL" id="STR44627.1"/>
    </source>
</evidence>
<comment type="cofactor">
    <cofactor evidence="2">
        <name>Zn(2+)</name>
        <dbReference type="ChEBI" id="CHEBI:29105"/>
    </cofactor>
    <text evidence="2">Binds 1 zinc ion per subunit.</text>
</comment>
<evidence type="ECO:0000313" key="7">
    <source>
        <dbReference type="Proteomes" id="UP000295794"/>
    </source>
</evidence>
<sequence>MKSLTFIRPLALSLMLASALASASDDHGGTVKPEPYAVGKTMTKAVQASITPSAALDILKAGNLRFASNKSIKRNYKKQVTQTGLGQYPFASVVSCIDSRSAPELVFDQGIGDLFTARVAGNTVNEDILGSLEYAAKVAGSRVIVVLGHSQCGAIKGACDDVKLGNLTGLIDKLKPAVEATKTDGERNSKNHEFVQKVADENVHLTVQKIRDMSPILKEMEDEGKIKIVGAMYDVGTGKVSW</sequence>